<organism evidence="2">
    <name type="scientific">Kribbella sp. HUAS MG21</name>
    <dbReference type="NCBI Taxonomy" id="3160966"/>
    <lineage>
        <taxon>Bacteria</taxon>
        <taxon>Bacillati</taxon>
        <taxon>Actinomycetota</taxon>
        <taxon>Actinomycetes</taxon>
        <taxon>Propionibacteriales</taxon>
        <taxon>Kribbellaceae</taxon>
        <taxon>Kribbella</taxon>
    </lineage>
</organism>
<gene>
    <name evidence="2" type="ORF">ABN611_13200</name>
</gene>
<sequence>MAAPARSVVVPALSPKLFAVALASVGVMLLLAYLVGFDQGAVSRSGMFLHELMHDGRHLLGVPCH</sequence>
<dbReference type="InterPro" id="IPR012667">
    <property type="entry name" value="CbtB_put"/>
</dbReference>
<reference evidence="2" key="1">
    <citation type="submission" date="2024-06" db="EMBL/GenBank/DDBJ databases">
        <title>Kribbella sp. strain HUAS MG21 genome sequences.</title>
        <authorList>
            <person name="Mo P."/>
        </authorList>
    </citation>
    <scope>NUCLEOTIDE SEQUENCE</scope>
    <source>
        <strain evidence="2">HUAS MG21</strain>
    </source>
</reference>
<evidence type="ECO:0000313" key="2">
    <source>
        <dbReference type="EMBL" id="XBV27355.1"/>
    </source>
</evidence>
<evidence type="ECO:0000256" key="1">
    <source>
        <dbReference type="SAM" id="Phobius"/>
    </source>
</evidence>
<dbReference type="RefSeq" id="WP_350280141.1">
    <property type="nucleotide sequence ID" value="NZ_CP158165.1"/>
</dbReference>
<keyword evidence="1" id="KW-1133">Transmembrane helix</keyword>
<feature type="transmembrane region" description="Helical" evidence="1">
    <location>
        <begin position="17"/>
        <end position="37"/>
    </location>
</feature>
<keyword evidence="1" id="KW-0812">Transmembrane</keyword>
<accession>A0AAU7TKR5</accession>
<protein>
    <submittedName>
        <fullName evidence="2">CbtB domain-containing protein</fullName>
    </submittedName>
</protein>
<dbReference type="Pfam" id="PF09489">
    <property type="entry name" value="CbtB"/>
    <property type="match status" value="1"/>
</dbReference>
<proteinExistence type="predicted"/>
<dbReference type="AlphaFoldDB" id="A0AAU7TKR5"/>
<keyword evidence="1" id="KW-0472">Membrane</keyword>
<dbReference type="EMBL" id="CP158165">
    <property type="protein sequence ID" value="XBV27355.1"/>
    <property type="molecule type" value="Genomic_DNA"/>
</dbReference>
<name>A0AAU7TKR5_9ACTN</name>